<dbReference type="EMBL" id="FQVU01000001">
    <property type="protein sequence ID" value="SHF46688.1"/>
    <property type="molecule type" value="Genomic_DNA"/>
</dbReference>
<dbReference type="GO" id="GO:0005886">
    <property type="term" value="C:plasma membrane"/>
    <property type="evidence" value="ECO:0007669"/>
    <property type="project" value="InterPro"/>
</dbReference>
<feature type="region of interest" description="Disordered" evidence="1">
    <location>
        <begin position="62"/>
        <end position="81"/>
    </location>
</feature>
<feature type="transmembrane region" description="Helical" evidence="2">
    <location>
        <begin position="122"/>
        <end position="142"/>
    </location>
</feature>
<proteinExistence type="predicted"/>
<protein>
    <submittedName>
        <fullName evidence="4">Anti-sigma-K factor rskA</fullName>
    </submittedName>
</protein>
<accession>A0A1M5BVY5</accession>
<sequence>MSTPHISEDLPRLLTGDATRDVVLGAAHHLRTCVDCQQELVSAVVAHASLSSAHRFAPEIVAPERDDRPVAGPDEDVEGPGALPDLSTVFAEARADAHASGPRAGASGTAAAPAGTRTRRRLIAVAAAAAIVAGGGVTYAVATSGDDAPATQTVALDGPASTKSATAKLVGDDRMSLDASVLPALRGGRQYEVWLTDGLHKQSVGFLQPDRHAALTIPSTLMKRYDSIAVSVQKDGQTEFSGDVVLRGSYS</sequence>
<dbReference type="Proteomes" id="UP000186132">
    <property type="component" value="Unassembled WGS sequence"/>
</dbReference>
<name>A0A1M5BVY5_9ACTN</name>
<keyword evidence="2" id="KW-0812">Transmembrane</keyword>
<evidence type="ECO:0000259" key="3">
    <source>
        <dbReference type="Pfam" id="PF10099"/>
    </source>
</evidence>
<evidence type="ECO:0000313" key="4">
    <source>
        <dbReference type="EMBL" id="SHF46688.1"/>
    </source>
</evidence>
<dbReference type="OrthoDB" id="4328740at2"/>
<keyword evidence="5" id="KW-1185">Reference proteome</keyword>
<dbReference type="Pfam" id="PF10099">
    <property type="entry name" value="RskA_C"/>
    <property type="match status" value="1"/>
</dbReference>
<dbReference type="RefSeq" id="WP_073384500.1">
    <property type="nucleotide sequence ID" value="NZ_FQVU01000001.1"/>
</dbReference>
<evidence type="ECO:0000313" key="5">
    <source>
        <dbReference type="Proteomes" id="UP000186132"/>
    </source>
</evidence>
<keyword evidence="2" id="KW-0472">Membrane</keyword>
<gene>
    <name evidence="4" type="ORF">SAMN05443575_0013</name>
</gene>
<feature type="domain" description="Anti-sigma K factor RskA C-terminal" evidence="3">
    <location>
        <begin position="124"/>
        <end position="237"/>
    </location>
</feature>
<evidence type="ECO:0000256" key="1">
    <source>
        <dbReference type="SAM" id="MobiDB-lite"/>
    </source>
</evidence>
<organism evidence="4 5">
    <name type="scientific">Jatrophihabitans endophyticus</name>
    <dbReference type="NCBI Taxonomy" id="1206085"/>
    <lineage>
        <taxon>Bacteria</taxon>
        <taxon>Bacillati</taxon>
        <taxon>Actinomycetota</taxon>
        <taxon>Actinomycetes</taxon>
        <taxon>Jatrophihabitantales</taxon>
        <taxon>Jatrophihabitantaceae</taxon>
        <taxon>Jatrophihabitans</taxon>
    </lineage>
</organism>
<dbReference type="STRING" id="1206085.SAMN05443575_0013"/>
<reference evidence="5" key="1">
    <citation type="submission" date="2016-11" db="EMBL/GenBank/DDBJ databases">
        <authorList>
            <person name="Varghese N."/>
            <person name="Submissions S."/>
        </authorList>
    </citation>
    <scope>NUCLEOTIDE SEQUENCE [LARGE SCALE GENOMIC DNA]</scope>
    <source>
        <strain evidence="5">DSM 45627</strain>
    </source>
</reference>
<keyword evidence="2" id="KW-1133">Transmembrane helix</keyword>
<dbReference type="InterPro" id="IPR018764">
    <property type="entry name" value="RskA_C"/>
</dbReference>
<dbReference type="AlphaFoldDB" id="A0A1M5BVY5"/>
<evidence type="ECO:0000256" key="2">
    <source>
        <dbReference type="SAM" id="Phobius"/>
    </source>
</evidence>